<reference evidence="3 4" key="1">
    <citation type="submission" date="2023-04" db="EMBL/GenBank/DDBJ databases">
        <title>Genome of Basidiobolus ranarum AG-B5.</title>
        <authorList>
            <person name="Stajich J.E."/>
            <person name="Carter-House D."/>
            <person name="Gryganskyi A."/>
        </authorList>
    </citation>
    <scope>NUCLEOTIDE SEQUENCE [LARGE SCALE GENOMIC DNA]</scope>
    <source>
        <strain evidence="3 4">AG-B5</strain>
    </source>
</reference>
<feature type="domain" description="Arrestin C-terminal-like" evidence="2">
    <location>
        <begin position="133"/>
        <end position="264"/>
    </location>
</feature>
<accession>A0ABR2WNT6</accession>
<dbReference type="InterPro" id="IPR014752">
    <property type="entry name" value="Arrestin-like_C"/>
</dbReference>
<dbReference type="Gene3D" id="2.60.40.640">
    <property type="match status" value="1"/>
</dbReference>
<protein>
    <recommendedName>
        <fullName evidence="2">Arrestin C-terminal-like domain-containing protein</fullName>
    </recommendedName>
</protein>
<dbReference type="Pfam" id="PF02752">
    <property type="entry name" value="Arrestin_C"/>
    <property type="match status" value="1"/>
</dbReference>
<dbReference type="InterPro" id="IPR011022">
    <property type="entry name" value="Arrestin_C-like"/>
</dbReference>
<dbReference type="EMBL" id="JASJQH010000723">
    <property type="protein sequence ID" value="KAK9763134.1"/>
    <property type="molecule type" value="Genomic_DNA"/>
</dbReference>
<name>A0ABR2WNT6_9FUNG</name>
<proteinExistence type="predicted"/>
<evidence type="ECO:0000259" key="2">
    <source>
        <dbReference type="Pfam" id="PF02752"/>
    </source>
</evidence>
<evidence type="ECO:0000256" key="1">
    <source>
        <dbReference type="SAM" id="MobiDB-lite"/>
    </source>
</evidence>
<dbReference type="Proteomes" id="UP001479436">
    <property type="component" value="Unassembled WGS sequence"/>
</dbReference>
<sequence length="311" mass="34817">MFSSSLKIILQNSILYASPCMAFDTQHMSLRGVVTLDSSVSLTIKRLYLKFRGELSTLFPAAIRKTHHNIIGLIYTLKPLKSDFGKITYTLKAVAETTFLLANLKSKVPVYIHHYHDALEELSAAYTLEQTLPNKVACKITLSTDVYSPSDMFVMEVLVIALDPTVNVTNVTCSLKEYTHFRIPSKSDPNRLSVAEFMKTFGVSSTPFTADANIRTFLITIPKYTASNRVHSMVEVTHKVVVHIDLRNDNGEKDVITLYVPIIMVAAVSTLEFEQLPFYSVVESPPSYHISSRPVDEEVTRSSPPPSYGHH</sequence>
<organism evidence="3 4">
    <name type="scientific">Basidiobolus ranarum</name>
    <dbReference type="NCBI Taxonomy" id="34480"/>
    <lineage>
        <taxon>Eukaryota</taxon>
        <taxon>Fungi</taxon>
        <taxon>Fungi incertae sedis</taxon>
        <taxon>Zoopagomycota</taxon>
        <taxon>Entomophthoromycotina</taxon>
        <taxon>Basidiobolomycetes</taxon>
        <taxon>Basidiobolales</taxon>
        <taxon>Basidiobolaceae</taxon>
        <taxon>Basidiobolus</taxon>
    </lineage>
</organism>
<feature type="region of interest" description="Disordered" evidence="1">
    <location>
        <begin position="288"/>
        <end position="311"/>
    </location>
</feature>
<keyword evidence="4" id="KW-1185">Reference proteome</keyword>
<comment type="caution">
    <text evidence="3">The sequence shown here is derived from an EMBL/GenBank/DDBJ whole genome shotgun (WGS) entry which is preliminary data.</text>
</comment>
<gene>
    <name evidence="3" type="ORF">K7432_010467</name>
</gene>
<evidence type="ECO:0000313" key="3">
    <source>
        <dbReference type="EMBL" id="KAK9763134.1"/>
    </source>
</evidence>
<evidence type="ECO:0000313" key="4">
    <source>
        <dbReference type="Proteomes" id="UP001479436"/>
    </source>
</evidence>